<accession>L9VAZ9</accession>
<reference evidence="1 2" key="1">
    <citation type="journal article" date="2014" name="PLoS Genet.">
        <title>Phylogenetically driven sequencing of extremely halophilic archaea reveals strategies for static and dynamic osmo-response.</title>
        <authorList>
            <person name="Becker E.A."/>
            <person name="Seitzer P.M."/>
            <person name="Tritt A."/>
            <person name="Larsen D."/>
            <person name="Krusor M."/>
            <person name="Yao A.I."/>
            <person name="Wu D."/>
            <person name="Madern D."/>
            <person name="Eisen J.A."/>
            <person name="Darling A.E."/>
            <person name="Facciotti M.T."/>
        </authorList>
    </citation>
    <scope>NUCLEOTIDE SEQUENCE [LARGE SCALE GENOMIC DNA]</scope>
    <source>
        <strain evidence="2">ATCC 43099 / DSM 3394 / CCM 3739 / CIP 104546 / IAM 13178 / JCM 8861 / NBRC 102185 / NCIMB 2190 / MS3</strain>
    </source>
</reference>
<dbReference type="PATRIC" id="fig|547559.17.peg.336"/>
<gene>
    <name evidence="1" type="ORF">C500_01785</name>
</gene>
<sequence length="62" mass="6374">MAAGGRFRIWYRHIDASSGAAAQSSVRITLAAAVGSVPIVTEDAPEPIGDVGTAVFASRMVD</sequence>
<dbReference type="AlphaFoldDB" id="L9VAZ9"/>
<evidence type="ECO:0000313" key="1">
    <source>
        <dbReference type="EMBL" id="ELY33523.1"/>
    </source>
</evidence>
<evidence type="ECO:0000313" key="2">
    <source>
        <dbReference type="Proteomes" id="UP000011543"/>
    </source>
</evidence>
<proteinExistence type="predicted"/>
<protein>
    <submittedName>
        <fullName evidence="1">Uncharacterized protein</fullName>
    </submittedName>
</protein>
<name>L9VAZ9_NATMM</name>
<organism evidence="1 2">
    <name type="scientific">Natrialba magadii (strain ATCC 43099 / DSM 3394 / CCM 3739 / CIP 104546 / IAM 13178 / JCM 8861 / NBRC 102185 / NCIMB 2190 / MS3)</name>
    <name type="common">Natronobacterium magadii</name>
    <dbReference type="NCBI Taxonomy" id="547559"/>
    <lineage>
        <taxon>Archaea</taxon>
        <taxon>Methanobacteriati</taxon>
        <taxon>Methanobacteriota</taxon>
        <taxon>Stenosarchaea group</taxon>
        <taxon>Halobacteria</taxon>
        <taxon>Halobacteriales</taxon>
        <taxon>Natrialbaceae</taxon>
        <taxon>Natrialba</taxon>
    </lineage>
</organism>
<dbReference type="Proteomes" id="UP000011543">
    <property type="component" value="Unassembled WGS sequence"/>
</dbReference>
<dbReference type="EMBL" id="AOHS01000009">
    <property type="protein sequence ID" value="ELY33523.1"/>
    <property type="molecule type" value="Genomic_DNA"/>
</dbReference>
<comment type="caution">
    <text evidence="1">The sequence shown here is derived from an EMBL/GenBank/DDBJ whole genome shotgun (WGS) entry which is preliminary data.</text>
</comment>